<reference evidence="11 12" key="1">
    <citation type="submission" date="2017-12" db="EMBL/GenBank/DDBJ databases">
        <title>Chromulinavorax destructans is a abundant pathogen of dominant heterotrophic picoflagllates.</title>
        <authorList>
            <person name="Deeg C.M."/>
            <person name="Zimmer M."/>
            <person name="Suttle C.A."/>
        </authorList>
    </citation>
    <scope>NUCLEOTIDE SEQUENCE [LARGE SCALE GENOMIC DNA]</scope>
    <source>
        <strain evidence="11 12">SeV1</strain>
    </source>
</reference>
<evidence type="ECO:0000256" key="6">
    <source>
        <dbReference type="ARBA" id="ARBA00022927"/>
    </source>
</evidence>
<keyword evidence="6 10" id="KW-0653">Protein transport</keyword>
<keyword evidence="8 10" id="KW-0811">Translocation</keyword>
<keyword evidence="3 10" id="KW-0813">Transport</keyword>
<proteinExistence type="inferred from homology"/>
<keyword evidence="7 10" id="KW-1133">Transmembrane helix</keyword>
<dbReference type="GO" id="GO:0005886">
    <property type="term" value="C:plasma membrane"/>
    <property type="evidence" value="ECO:0007669"/>
    <property type="project" value="UniProtKB-SubCell"/>
</dbReference>
<accession>A0A345ZC08</accession>
<dbReference type="PANTHER" id="PTHR34182:SF1">
    <property type="entry name" value="PROTEIN-EXPORT MEMBRANE PROTEIN SECG"/>
    <property type="match status" value="1"/>
</dbReference>
<dbReference type="RefSeq" id="WP_115585840.1">
    <property type="nucleotide sequence ID" value="NZ_CP025544.1"/>
</dbReference>
<keyword evidence="5 10" id="KW-0812">Transmembrane</keyword>
<sequence length="106" mass="11449">MIIFSLLTFLYGLMCCVIVLLVLIQRGKGSMGLGNMGGNNQMLFGSSGGQDVFQTATWILCALLLGGSLVLSTLKSRYGKPLSKITYTRNIPADNNQNEDSQEQAV</sequence>
<dbReference type="PANTHER" id="PTHR34182">
    <property type="entry name" value="PROTEIN-EXPORT MEMBRANE PROTEIN SECG"/>
    <property type="match status" value="1"/>
</dbReference>
<dbReference type="PRINTS" id="PR01651">
    <property type="entry name" value="SECGEXPORT"/>
</dbReference>
<evidence type="ECO:0000256" key="9">
    <source>
        <dbReference type="ARBA" id="ARBA00023136"/>
    </source>
</evidence>
<gene>
    <name evidence="11" type="primary">secG</name>
    <name evidence="11" type="ORF">C0J27_03715</name>
</gene>
<evidence type="ECO:0000256" key="10">
    <source>
        <dbReference type="RuleBase" id="RU365087"/>
    </source>
</evidence>
<comment type="caution">
    <text evidence="10">Lacks conserved residue(s) required for the propagation of feature annotation.</text>
</comment>
<dbReference type="NCBIfam" id="TIGR00810">
    <property type="entry name" value="secG"/>
    <property type="match status" value="1"/>
</dbReference>
<evidence type="ECO:0000313" key="12">
    <source>
        <dbReference type="Proteomes" id="UP000254834"/>
    </source>
</evidence>
<feature type="transmembrane region" description="Helical" evidence="10">
    <location>
        <begin position="53"/>
        <end position="74"/>
    </location>
</feature>
<protein>
    <recommendedName>
        <fullName evidence="10">Protein-export membrane protein SecG</fullName>
    </recommendedName>
</protein>
<comment type="similarity">
    <text evidence="2 10">Belongs to the SecG family.</text>
</comment>
<evidence type="ECO:0000256" key="2">
    <source>
        <dbReference type="ARBA" id="ARBA00008445"/>
    </source>
</evidence>
<keyword evidence="9 10" id="KW-0472">Membrane</keyword>
<evidence type="ECO:0000256" key="7">
    <source>
        <dbReference type="ARBA" id="ARBA00022989"/>
    </source>
</evidence>
<evidence type="ECO:0000256" key="8">
    <source>
        <dbReference type="ARBA" id="ARBA00023010"/>
    </source>
</evidence>
<dbReference type="AlphaFoldDB" id="A0A345ZC08"/>
<keyword evidence="4 10" id="KW-1003">Cell membrane</keyword>
<dbReference type="GO" id="GO:0043952">
    <property type="term" value="P:protein transport by the Sec complex"/>
    <property type="evidence" value="ECO:0007669"/>
    <property type="project" value="TreeGrafter"/>
</dbReference>
<dbReference type="InterPro" id="IPR004692">
    <property type="entry name" value="SecG"/>
</dbReference>
<dbReference type="GO" id="GO:0015450">
    <property type="term" value="F:protein-transporting ATPase activity"/>
    <property type="evidence" value="ECO:0007669"/>
    <property type="project" value="UniProtKB-UniRule"/>
</dbReference>
<dbReference type="Proteomes" id="UP000254834">
    <property type="component" value="Chromosome"/>
</dbReference>
<name>A0A345ZC08_9BACT</name>
<evidence type="ECO:0000256" key="5">
    <source>
        <dbReference type="ARBA" id="ARBA00022692"/>
    </source>
</evidence>
<dbReference type="GO" id="GO:0009306">
    <property type="term" value="P:protein secretion"/>
    <property type="evidence" value="ECO:0007669"/>
    <property type="project" value="UniProtKB-UniRule"/>
</dbReference>
<comment type="function">
    <text evidence="10">Involved in protein export. Participates in an early event of protein translocation.</text>
</comment>
<evidence type="ECO:0000256" key="1">
    <source>
        <dbReference type="ARBA" id="ARBA00004651"/>
    </source>
</evidence>
<organism evidence="11 12">
    <name type="scientific">Candidatus Chromulinivorax destructor</name>
    <dbReference type="NCBI Taxonomy" id="2066483"/>
    <lineage>
        <taxon>Bacteria</taxon>
        <taxon>Candidatus Babelota</taxon>
        <taxon>Candidatus Babeliae</taxon>
        <taxon>Candidatus Babeliales</taxon>
        <taxon>Candidatus Chromulinivoraceae</taxon>
        <taxon>Candidatus Chromulinivorax</taxon>
    </lineage>
</organism>
<comment type="subcellular location">
    <subcellularLocation>
        <location evidence="1 10">Cell membrane</location>
        <topology evidence="1 10">Multi-pass membrane protein</topology>
    </subcellularLocation>
</comment>
<dbReference type="EMBL" id="CP025544">
    <property type="protein sequence ID" value="AXK60825.1"/>
    <property type="molecule type" value="Genomic_DNA"/>
</dbReference>
<evidence type="ECO:0000313" key="11">
    <source>
        <dbReference type="EMBL" id="AXK60825.1"/>
    </source>
</evidence>
<keyword evidence="12" id="KW-1185">Reference proteome</keyword>
<evidence type="ECO:0000256" key="4">
    <source>
        <dbReference type="ARBA" id="ARBA00022475"/>
    </source>
</evidence>
<dbReference type="Pfam" id="PF03840">
    <property type="entry name" value="SecG"/>
    <property type="match status" value="1"/>
</dbReference>
<dbReference type="KEGG" id="cdes:C0J27_03715"/>
<evidence type="ECO:0000256" key="3">
    <source>
        <dbReference type="ARBA" id="ARBA00022448"/>
    </source>
</evidence>
<dbReference type="GO" id="GO:0065002">
    <property type="term" value="P:intracellular protein transmembrane transport"/>
    <property type="evidence" value="ECO:0007669"/>
    <property type="project" value="TreeGrafter"/>
</dbReference>